<dbReference type="InterPro" id="IPR045754">
    <property type="entry name" value="DUF6182"/>
</dbReference>
<sequence length="247" mass="26080">MTLTQQGLRERAAARIRAARPGLAARHDLDSYDGLMAAQHDIAAEDADAGALAAVVLRSFDLAQWARETCSFALGVGPERAAAWRASFTRTVFLAGNPAHLRDRFTFAHLAPDLSAAWAAPGPASETAGLRRLLKLFDGPAALPDRPDTVIEIPGGPSAGSRSGVCRELYVATADCTVSEALVHVNHVLVEAVLDGAIAPGDHLALRQLPRLSWGQGRLARVRAVTDHQLPGRLKAAAGLTEEALLA</sequence>
<name>A0ABP6MKT4_9ACTN</name>
<dbReference type="EMBL" id="BAAAUG010000073">
    <property type="protein sequence ID" value="GAA3115010.1"/>
    <property type="molecule type" value="Genomic_DNA"/>
</dbReference>
<evidence type="ECO:0000313" key="2">
    <source>
        <dbReference type="Proteomes" id="UP001501637"/>
    </source>
</evidence>
<keyword evidence="2" id="KW-1185">Reference proteome</keyword>
<dbReference type="Pfam" id="PF19680">
    <property type="entry name" value="DUF6182"/>
    <property type="match status" value="1"/>
</dbReference>
<dbReference type="Proteomes" id="UP001501637">
    <property type="component" value="Unassembled WGS sequence"/>
</dbReference>
<comment type="caution">
    <text evidence="1">The sequence shown here is derived from an EMBL/GenBank/DDBJ whole genome shotgun (WGS) entry which is preliminary data.</text>
</comment>
<proteinExistence type="predicted"/>
<dbReference type="RefSeq" id="WP_344522485.1">
    <property type="nucleotide sequence ID" value="NZ_BAAAUG010000073.1"/>
</dbReference>
<reference evidence="2" key="1">
    <citation type="journal article" date="2019" name="Int. J. Syst. Evol. Microbiol.">
        <title>The Global Catalogue of Microorganisms (GCM) 10K type strain sequencing project: providing services to taxonomists for standard genome sequencing and annotation.</title>
        <authorList>
            <consortium name="The Broad Institute Genomics Platform"/>
            <consortium name="The Broad Institute Genome Sequencing Center for Infectious Disease"/>
            <person name="Wu L."/>
            <person name="Ma J."/>
        </authorList>
    </citation>
    <scope>NUCLEOTIDE SEQUENCE [LARGE SCALE GENOMIC DNA]</scope>
    <source>
        <strain evidence="2">JCM 9092</strain>
    </source>
</reference>
<evidence type="ECO:0000313" key="1">
    <source>
        <dbReference type="EMBL" id="GAA3115010.1"/>
    </source>
</evidence>
<organism evidence="1 2">
    <name type="scientific">Streptomyces rectiviolaceus</name>
    <dbReference type="NCBI Taxonomy" id="332591"/>
    <lineage>
        <taxon>Bacteria</taxon>
        <taxon>Bacillati</taxon>
        <taxon>Actinomycetota</taxon>
        <taxon>Actinomycetes</taxon>
        <taxon>Kitasatosporales</taxon>
        <taxon>Streptomycetaceae</taxon>
        <taxon>Streptomyces</taxon>
    </lineage>
</organism>
<accession>A0ABP6MKT4</accession>
<gene>
    <name evidence="1" type="ORF">GCM10010449_41400</name>
</gene>
<protein>
    <submittedName>
        <fullName evidence="1">Uncharacterized protein</fullName>
    </submittedName>
</protein>